<evidence type="ECO:0000256" key="2">
    <source>
        <dbReference type="ARBA" id="ARBA00005417"/>
    </source>
</evidence>
<comment type="similarity">
    <text evidence="2">Belongs to the ABC transporter superfamily.</text>
</comment>
<dbReference type="CDD" id="cd18782">
    <property type="entry name" value="ABC_6TM_PrtD_LapB_HlyB_like"/>
    <property type="match status" value="1"/>
</dbReference>
<dbReference type="OrthoDB" id="9787557at2"/>
<name>K2MIA3_9HYPH</name>
<evidence type="ECO:0000313" key="12">
    <source>
        <dbReference type="Proteomes" id="UP000006786"/>
    </source>
</evidence>
<feature type="transmembrane region" description="Helical" evidence="8">
    <location>
        <begin position="20"/>
        <end position="43"/>
    </location>
</feature>
<keyword evidence="5" id="KW-0067">ATP-binding</keyword>
<dbReference type="STRING" id="391937.NA2_20901"/>
<dbReference type="eggNOG" id="COG2274">
    <property type="taxonomic scope" value="Bacteria"/>
</dbReference>
<dbReference type="SMART" id="SM00382">
    <property type="entry name" value="AAA"/>
    <property type="match status" value="1"/>
</dbReference>
<dbReference type="GO" id="GO:0016887">
    <property type="term" value="F:ATP hydrolysis activity"/>
    <property type="evidence" value="ECO:0007669"/>
    <property type="project" value="InterPro"/>
</dbReference>
<evidence type="ECO:0000256" key="4">
    <source>
        <dbReference type="ARBA" id="ARBA00022741"/>
    </source>
</evidence>
<comment type="caution">
    <text evidence="11">The sequence shown here is derived from an EMBL/GenBank/DDBJ whole genome shotgun (WGS) entry which is preliminary data.</text>
</comment>
<dbReference type="Gene3D" id="1.20.1560.10">
    <property type="entry name" value="ABC transporter type 1, transmembrane domain"/>
    <property type="match status" value="1"/>
</dbReference>
<keyword evidence="12" id="KW-1185">Reference proteome</keyword>
<dbReference type="GO" id="GO:0005886">
    <property type="term" value="C:plasma membrane"/>
    <property type="evidence" value="ECO:0007669"/>
    <property type="project" value="UniProtKB-SubCell"/>
</dbReference>
<dbReference type="InterPro" id="IPR011527">
    <property type="entry name" value="ABC1_TM_dom"/>
</dbReference>
<keyword evidence="4" id="KW-0547">Nucleotide-binding</keyword>
<evidence type="ECO:0000256" key="5">
    <source>
        <dbReference type="ARBA" id="ARBA00022840"/>
    </source>
</evidence>
<dbReference type="PATRIC" id="fig|391937.3.peg.4279"/>
<comment type="subcellular location">
    <subcellularLocation>
        <location evidence="1">Cell membrane</location>
        <topology evidence="1">Multi-pass membrane protein</topology>
    </subcellularLocation>
</comment>
<dbReference type="AlphaFoldDB" id="K2MIA3"/>
<evidence type="ECO:0000256" key="6">
    <source>
        <dbReference type="ARBA" id="ARBA00022989"/>
    </source>
</evidence>
<evidence type="ECO:0000256" key="7">
    <source>
        <dbReference type="ARBA" id="ARBA00023136"/>
    </source>
</evidence>
<keyword evidence="3 8" id="KW-0812">Transmembrane</keyword>
<dbReference type="Gene3D" id="3.40.50.300">
    <property type="entry name" value="P-loop containing nucleotide triphosphate hydrolases"/>
    <property type="match status" value="1"/>
</dbReference>
<feature type="domain" description="ABC transmembrane type-1" evidence="10">
    <location>
        <begin position="30"/>
        <end position="309"/>
    </location>
</feature>
<protein>
    <submittedName>
        <fullName evidence="11">Peptide-transporting ATPase</fullName>
    </submittedName>
</protein>
<dbReference type="InterPro" id="IPR003439">
    <property type="entry name" value="ABC_transporter-like_ATP-bd"/>
</dbReference>
<dbReference type="InterPro" id="IPR017871">
    <property type="entry name" value="ABC_transporter-like_CS"/>
</dbReference>
<keyword evidence="7 8" id="KW-0472">Membrane</keyword>
<proteinExistence type="inferred from homology"/>
<feature type="domain" description="ABC transporter" evidence="9">
    <location>
        <begin position="342"/>
        <end position="555"/>
    </location>
</feature>
<dbReference type="InterPro" id="IPR003593">
    <property type="entry name" value="AAA+_ATPase"/>
</dbReference>
<dbReference type="PROSITE" id="PS50893">
    <property type="entry name" value="ABC_TRANSPORTER_2"/>
    <property type="match status" value="1"/>
</dbReference>
<evidence type="ECO:0000313" key="11">
    <source>
        <dbReference type="EMBL" id="EKF16877.1"/>
    </source>
</evidence>
<dbReference type="InterPro" id="IPR039421">
    <property type="entry name" value="Type_1_exporter"/>
</dbReference>
<organism evidence="11 12">
    <name type="scientific">Nitratireductor pacificus pht-3B</name>
    <dbReference type="NCBI Taxonomy" id="391937"/>
    <lineage>
        <taxon>Bacteria</taxon>
        <taxon>Pseudomonadati</taxon>
        <taxon>Pseudomonadota</taxon>
        <taxon>Alphaproteobacteria</taxon>
        <taxon>Hyphomicrobiales</taxon>
        <taxon>Phyllobacteriaceae</taxon>
        <taxon>Nitratireductor</taxon>
    </lineage>
</organism>
<evidence type="ECO:0000259" key="9">
    <source>
        <dbReference type="PROSITE" id="PS50893"/>
    </source>
</evidence>
<dbReference type="SUPFAM" id="SSF90123">
    <property type="entry name" value="ABC transporter transmembrane region"/>
    <property type="match status" value="1"/>
</dbReference>
<evidence type="ECO:0000256" key="1">
    <source>
        <dbReference type="ARBA" id="ARBA00004651"/>
    </source>
</evidence>
<dbReference type="InterPro" id="IPR036640">
    <property type="entry name" value="ABC1_TM_sf"/>
</dbReference>
<dbReference type="GO" id="GO:0005524">
    <property type="term" value="F:ATP binding"/>
    <property type="evidence" value="ECO:0007669"/>
    <property type="project" value="UniProtKB-KW"/>
</dbReference>
<dbReference type="InterPro" id="IPR027417">
    <property type="entry name" value="P-loop_NTPase"/>
</dbReference>
<evidence type="ECO:0000256" key="3">
    <source>
        <dbReference type="ARBA" id="ARBA00022692"/>
    </source>
</evidence>
<feature type="transmembrane region" description="Helical" evidence="8">
    <location>
        <begin position="168"/>
        <end position="188"/>
    </location>
</feature>
<feature type="transmembrane region" description="Helical" evidence="8">
    <location>
        <begin position="63"/>
        <end position="88"/>
    </location>
</feature>
<evidence type="ECO:0000259" key="10">
    <source>
        <dbReference type="PROSITE" id="PS50929"/>
    </source>
</evidence>
<dbReference type="Proteomes" id="UP000006786">
    <property type="component" value="Unassembled WGS sequence"/>
</dbReference>
<gene>
    <name evidence="11" type="ORF">NA2_20901</name>
</gene>
<reference evidence="11 12" key="1">
    <citation type="journal article" date="2012" name="J. Bacteriol.">
        <title>Genome Sequence of Nitratireductor pacificus Type Strain pht-3B.</title>
        <authorList>
            <person name="Lai Q."/>
            <person name="Li G."/>
            <person name="Shao Z."/>
        </authorList>
    </citation>
    <scope>NUCLEOTIDE SEQUENCE [LARGE SCALE GENOMIC DNA]</scope>
    <source>
        <strain evidence="12">pht-3B</strain>
    </source>
</reference>
<sequence>MMKQHADAGLIPLSWFGKTLWKFTPLCIELTFLAICLRLIGLIQPFVFQVVIDRILPFQREASLIVVVLVLVGASLFQSGFTILSGLLNVLTANGITRELGSRLFDHLFKLPLRYFRRWPVGETITRIGETDTIRAFLMGAATGVFLDLLFSAVYLAILLALSGKLTLLVLAALPLQALIYIGFGPILRNRLRAQFDAGSGHQALMVENIMGATAVKALGAEDLMLARLNRTLGRVLETARRVTTLNIASSELALACDRAVTIGIVFLGAQEVFAGNLTLGQLIAFQLIAEKIAGPVAGFSKLWQDWQGLKVSRQRLGDIVNATTEPFGERPPLPGNIEPRLAFHDVAFSYQPGVPVLSGFNLTAKPHSCTLVIGPSGAGKSTFGRLASGIETPDGGKITLGGEDIAAHDPRDVRARIAYVPQEPYLFSGTLRSNLTLDRPDCSDLELEEALRIAAADELIWQLPAGLDAEVGERGGALSGGQRQRVAIARAILLAPSVLVLDEPTSALDENAQRRMIAALMKLRKRMTLVVITHRPDVFAEADAIVELGARARP</sequence>
<keyword evidence="6 8" id="KW-1133">Transmembrane helix</keyword>
<dbReference type="PROSITE" id="PS00211">
    <property type="entry name" value="ABC_TRANSPORTER_1"/>
    <property type="match status" value="1"/>
</dbReference>
<dbReference type="SUPFAM" id="SSF52540">
    <property type="entry name" value="P-loop containing nucleoside triphosphate hydrolases"/>
    <property type="match status" value="1"/>
</dbReference>
<dbReference type="Pfam" id="PF00664">
    <property type="entry name" value="ABC_membrane"/>
    <property type="match status" value="1"/>
</dbReference>
<accession>K2MIA3</accession>
<dbReference type="PROSITE" id="PS50929">
    <property type="entry name" value="ABC_TM1F"/>
    <property type="match status" value="1"/>
</dbReference>
<dbReference type="PANTHER" id="PTHR43394:SF1">
    <property type="entry name" value="ATP-BINDING CASSETTE SUB-FAMILY B MEMBER 10, MITOCHONDRIAL"/>
    <property type="match status" value="1"/>
</dbReference>
<dbReference type="EMBL" id="AMRM01000038">
    <property type="protein sequence ID" value="EKF16877.1"/>
    <property type="molecule type" value="Genomic_DNA"/>
</dbReference>
<evidence type="ECO:0000256" key="8">
    <source>
        <dbReference type="SAM" id="Phobius"/>
    </source>
</evidence>
<dbReference type="Pfam" id="PF00005">
    <property type="entry name" value="ABC_tran"/>
    <property type="match status" value="1"/>
</dbReference>
<dbReference type="PANTHER" id="PTHR43394">
    <property type="entry name" value="ATP-DEPENDENT PERMEASE MDL1, MITOCHONDRIAL"/>
    <property type="match status" value="1"/>
</dbReference>
<feature type="transmembrane region" description="Helical" evidence="8">
    <location>
        <begin position="136"/>
        <end position="162"/>
    </location>
</feature>
<dbReference type="GO" id="GO:0015421">
    <property type="term" value="F:ABC-type oligopeptide transporter activity"/>
    <property type="evidence" value="ECO:0007669"/>
    <property type="project" value="TreeGrafter"/>
</dbReference>